<feature type="signal peptide" evidence="3">
    <location>
        <begin position="1"/>
        <end position="26"/>
    </location>
</feature>
<accession>A0A0L0T7P9</accession>
<dbReference type="VEuPathDB" id="FungiDB:AMAG_20314"/>
<gene>
    <name evidence="4" type="ORF">AMAG_20314</name>
</gene>
<protein>
    <submittedName>
        <fullName evidence="4">Uncharacterized protein</fullName>
    </submittedName>
</protein>
<reference evidence="5" key="2">
    <citation type="submission" date="2009-11" db="EMBL/GenBank/DDBJ databases">
        <title>The Genome Sequence of Allomyces macrogynus strain ATCC 38327.</title>
        <authorList>
            <consortium name="The Broad Institute Genome Sequencing Platform"/>
            <person name="Russ C."/>
            <person name="Cuomo C."/>
            <person name="Shea T."/>
            <person name="Young S.K."/>
            <person name="Zeng Q."/>
            <person name="Koehrsen M."/>
            <person name="Haas B."/>
            <person name="Borodovsky M."/>
            <person name="Guigo R."/>
            <person name="Alvarado L."/>
            <person name="Berlin A."/>
            <person name="Borenstein D."/>
            <person name="Chen Z."/>
            <person name="Engels R."/>
            <person name="Freedman E."/>
            <person name="Gellesch M."/>
            <person name="Goldberg J."/>
            <person name="Griggs A."/>
            <person name="Gujja S."/>
            <person name="Heiman D."/>
            <person name="Hepburn T."/>
            <person name="Howarth C."/>
            <person name="Jen D."/>
            <person name="Larson L."/>
            <person name="Lewis B."/>
            <person name="Mehta T."/>
            <person name="Park D."/>
            <person name="Pearson M."/>
            <person name="Roberts A."/>
            <person name="Saif S."/>
            <person name="Shenoy N."/>
            <person name="Sisk P."/>
            <person name="Stolte C."/>
            <person name="Sykes S."/>
            <person name="Walk T."/>
            <person name="White J."/>
            <person name="Yandava C."/>
            <person name="Burger G."/>
            <person name="Gray M.W."/>
            <person name="Holland P.W.H."/>
            <person name="King N."/>
            <person name="Lang F.B.F."/>
            <person name="Roger A.J."/>
            <person name="Ruiz-Trillo I."/>
            <person name="Lander E."/>
            <person name="Nusbaum C."/>
        </authorList>
    </citation>
    <scope>NUCLEOTIDE SEQUENCE [LARGE SCALE GENOMIC DNA]</scope>
    <source>
        <strain evidence="5">ATCC 38327</strain>
    </source>
</reference>
<dbReference type="AlphaFoldDB" id="A0A0L0T7P9"/>
<evidence type="ECO:0000313" key="5">
    <source>
        <dbReference type="Proteomes" id="UP000054350"/>
    </source>
</evidence>
<organism evidence="4 5">
    <name type="scientific">Allomyces macrogynus (strain ATCC 38327)</name>
    <name type="common">Allomyces javanicus var. macrogynus</name>
    <dbReference type="NCBI Taxonomy" id="578462"/>
    <lineage>
        <taxon>Eukaryota</taxon>
        <taxon>Fungi</taxon>
        <taxon>Fungi incertae sedis</taxon>
        <taxon>Blastocladiomycota</taxon>
        <taxon>Blastocladiomycetes</taxon>
        <taxon>Blastocladiales</taxon>
        <taxon>Blastocladiaceae</taxon>
        <taxon>Allomyces</taxon>
    </lineage>
</organism>
<feature type="region of interest" description="Disordered" evidence="1">
    <location>
        <begin position="552"/>
        <end position="711"/>
    </location>
</feature>
<keyword evidence="2" id="KW-0812">Transmembrane</keyword>
<dbReference type="Proteomes" id="UP000054350">
    <property type="component" value="Unassembled WGS sequence"/>
</dbReference>
<name>A0A0L0T7P9_ALLM3</name>
<feature type="compositionally biased region" description="Low complexity" evidence="1">
    <location>
        <begin position="833"/>
        <end position="859"/>
    </location>
</feature>
<feature type="chain" id="PRO_5005548148" evidence="3">
    <location>
        <begin position="27"/>
        <end position="931"/>
    </location>
</feature>
<evidence type="ECO:0000313" key="4">
    <source>
        <dbReference type="EMBL" id="KNE70721.1"/>
    </source>
</evidence>
<feature type="transmembrane region" description="Helical" evidence="2">
    <location>
        <begin position="117"/>
        <end position="140"/>
    </location>
</feature>
<dbReference type="OrthoDB" id="5566237at2759"/>
<dbReference type="EMBL" id="GG745367">
    <property type="protein sequence ID" value="KNE70721.1"/>
    <property type="molecule type" value="Genomic_DNA"/>
</dbReference>
<keyword evidence="3" id="KW-0732">Signal</keyword>
<keyword evidence="2" id="KW-1133">Transmembrane helix</keyword>
<keyword evidence="2" id="KW-0472">Membrane</keyword>
<evidence type="ECO:0000256" key="1">
    <source>
        <dbReference type="SAM" id="MobiDB-lite"/>
    </source>
</evidence>
<feature type="transmembrane region" description="Helical" evidence="2">
    <location>
        <begin position="511"/>
        <end position="531"/>
    </location>
</feature>
<feature type="compositionally biased region" description="Polar residues" evidence="1">
    <location>
        <begin position="685"/>
        <end position="702"/>
    </location>
</feature>
<proteinExistence type="predicted"/>
<feature type="compositionally biased region" description="Basic residues" evidence="1">
    <location>
        <begin position="566"/>
        <end position="576"/>
    </location>
</feature>
<evidence type="ECO:0000256" key="3">
    <source>
        <dbReference type="SAM" id="SignalP"/>
    </source>
</evidence>
<feature type="region of interest" description="Disordered" evidence="1">
    <location>
        <begin position="892"/>
        <end position="931"/>
    </location>
</feature>
<keyword evidence="5" id="KW-1185">Reference proteome</keyword>
<reference evidence="4 5" key="1">
    <citation type="submission" date="2009-11" db="EMBL/GenBank/DDBJ databases">
        <title>Annotation of Allomyces macrogynus ATCC 38327.</title>
        <authorList>
            <consortium name="The Broad Institute Genome Sequencing Platform"/>
            <person name="Russ C."/>
            <person name="Cuomo C."/>
            <person name="Burger G."/>
            <person name="Gray M.W."/>
            <person name="Holland P.W.H."/>
            <person name="King N."/>
            <person name="Lang F.B.F."/>
            <person name="Roger A.J."/>
            <person name="Ruiz-Trillo I."/>
            <person name="Young S.K."/>
            <person name="Zeng Q."/>
            <person name="Gargeya S."/>
            <person name="Fitzgerald M."/>
            <person name="Haas B."/>
            <person name="Abouelleil A."/>
            <person name="Alvarado L."/>
            <person name="Arachchi H.M."/>
            <person name="Berlin A."/>
            <person name="Chapman S.B."/>
            <person name="Gearin G."/>
            <person name="Goldberg J."/>
            <person name="Griggs A."/>
            <person name="Gujja S."/>
            <person name="Hansen M."/>
            <person name="Heiman D."/>
            <person name="Howarth C."/>
            <person name="Larimer J."/>
            <person name="Lui A."/>
            <person name="MacDonald P.J.P."/>
            <person name="McCowen C."/>
            <person name="Montmayeur A."/>
            <person name="Murphy C."/>
            <person name="Neiman D."/>
            <person name="Pearson M."/>
            <person name="Priest M."/>
            <person name="Roberts A."/>
            <person name="Saif S."/>
            <person name="Shea T."/>
            <person name="Sisk P."/>
            <person name="Stolte C."/>
            <person name="Sykes S."/>
            <person name="Wortman J."/>
            <person name="Nusbaum C."/>
            <person name="Birren B."/>
        </authorList>
    </citation>
    <scope>NUCLEOTIDE SEQUENCE [LARGE SCALE GENOMIC DNA]</scope>
    <source>
        <strain evidence="4 5">ATCC 38327</strain>
    </source>
</reference>
<sequence length="931" mass="101217">MTTMIWWSTFAIVLICLVLTVDQVLPEFGYERLFPSAQYSSAGMSLLATATGAVLRDLHARNALRIVISGCHEDGLIMQMSFSAWADGVLGILRRIVRELVSRNGGWRQVGATRFMLLATALTTWVAIFLWHSFSALLAWDGIKEVRTLRTGVIPTVNFRNPIGWDACVDDLAAGNAQFQFSSGTAEAAATLLREVYATGILDSEQAVRNASWKYADDFADLELDGHRYFFILPHTPDNYYAYNTTVLAVNVSCGMVVDRYSLYNWNENMTWPPPSAPLGPLSPGFVTIIDDVNIVPSGFFLLGWPSQDTLDLVNTQPEYVSSPGCRRGQCQAIQNDTIVSLKCVMYAGLFDVSVTKAVPSDVLLDMEYDPRKSLADVERVTVTPLRNTITPVPIVPQFAKNLLTEWTTAVQWSWTTRALGILFDADQYLRTATVDFARHDMELMLAYLVLGLIHHPANYTIQLTAPNSTSPPACLSRSATGVHVRTPVFNDRVGHVVVKRYLAQTKYSSFVSLFACTLGALVVILTVPVAKWDCLGIRAMTRWCRRRQKAQHANDHSESGTPAHRERKVPIKRSKVAAEDPFFGLLRSQSRRRTQQRTPTDQDSSQAVLRAIDASAVSPTHSLVPPRTPSDGAMRPESPFRTSSRRPSPSHATTASDDGALSTDRPSSLSSLPSGPSTGPRCPTSATLHSLPDLTTGTLTHTGIVPTPPTNVGRAVRAAAAARMHEFEPALRLLLHLAHDSAMRRRLRKLGHSAGMYVQMQAQPRHGKAADTTYLLAKYYPDATNSEHNILARAASTLPKLSSALVLPSLPPGHGLPHAPQSLSSVVGRGGTTSPPETASSPTPLSSPARSPRPGSASMDTVALMSRAVKSGLLAPSPPVASRSMVLLARSAKSSEFRARTDAVEEQEEGGKNEDPVERGPLGNGLGPGV</sequence>
<evidence type="ECO:0000256" key="2">
    <source>
        <dbReference type="SAM" id="Phobius"/>
    </source>
</evidence>
<feature type="region of interest" description="Disordered" evidence="1">
    <location>
        <begin position="813"/>
        <end position="859"/>
    </location>
</feature>
<feature type="compositionally biased region" description="Low complexity" evidence="1">
    <location>
        <begin position="636"/>
        <end position="651"/>
    </location>
</feature>
<feature type="compositionally biased region" description="Basic and acidic residues" evidence="1">
    <location>
        <begin position="894"/>
        <end position="919"/>
    </location>
</feature>
<feature type="compositionally biased region" description="Low complexity" evidence="1">
    <location>
        <begin position="597"/>
        <end position="607"/>
    </location>
</feature>
<feature type="compositionally biased region" description="Low complexity" evidence="1">
    <location>
        <begin position="663"/>
        <end position="682"/>
    </location>
</feature>